<dbReference type="InterPro" id="IPR002110">
    <property type="entry name" value="Ankyrin_rpt"/>
</dbReference>
<feature type="repeat" description="ANK" evidence="1">
    <location>
        <begin position="105"/>
        <end position="137"/>
    </location>
</feature>
<evidence type="ECO:0000256" key="1">
    <source>
        <dbReference type="PROSITE-ProRule" id="PRU00023"/>
    </source>
</evidence>
<comment type="caution">
    <text evidence="4">The sequence shown here is derived from an EMBL/GenBank/DDBJ whole genome shotgun (WGS) entry which is preliminary data.</text>
</comment>
<dbReference type="AlphaFoldDB" id="A0AAW1KI52"/>
<evidence type="ECO:0000259" key="3">
    <source>
        <dbReference type="Pfam" id="PF26633"/>
    </source>
</evidence>
<dbReference type="PROSITE" id="PS50297">
    <property type="entry name" value="ANK_REP_REGION"/>
    <property type="match status" value="2"/>
</dbReference>
<dbReference type="PANTHER" id="PTHR32046">
    <property type="entry name" value="G DOMAIN-CONTAINING PROTEIN"/>
    <property type="match status" value="1"/>
</dbReference>
<dbReference type="InterPro" id="IPR027417">
    <property type="entry name" value="P-loop_NTPase"/>
</dbReference>
<name>A0AAW1KI52_POPJA</name>
<evidence type="ECO:0000313" key="5">
    <source>
        <dbReference type="Proteomes" id="UP001458880"/>
    </source>
</evidence>
<feature type="repeat" description="ANK" evidence="1">
    <location>
        <begin position="40"/>
        <end position="72"/>
    </location>
</feature>
<keyword evidence="1" id="KW-0040">ANK repeat</keyword>
<dbReference type="InterPro" id="IPR058519">
    <property type="entry name" value="DUF8206"/>
</dbReference>
<reference evidence="4 5" key="1">
    <citation type="journal article" date="2024" name="BMC Genomics">
        <title>De novo assembly and annotation of Popillia japonica's genome with initial clues to its potential as an invasive pest.</title>
        <authorList>
            <person name="Cucini C."/>
            <person name="Boschi S."/>
            <person name="Funari R."/>
            <person name="Cardaioli E."/>
            <person name="Iannotti N."/>
            <person name="Marturano G."/>
            <person name="Paoli F."/>
            <person name="Bruttini M."/>
            <person name="Carapelli A."/>
            <person name="Frati F."/>
            <person name="Nardi F."/>
        </authorList>
    </citation>
    <scope>NUCLEOTIDE SEQUENCE [LARGE SCALE GENOMIC DNA]</scope>
    <source>
        <strain evidence="4">DMR45628</strain>
    </source>
</reference>
<dbReference type="PROSITE" id="PS00675">
    <property type="entry name" value="SIGMA54_INTERACT_1"/>
    <property type="match status" value="1"/>
</dbReference>
<dbReference type="InterPro" id="IPR025662">
    <property type="entry name" value="Sigma_54_int_dom_ATP-bd_1"/>
</dbReference>
<proteinExistence type="predicted"/>
<dbReference type="EMBL" id="JASPKY010000235">
    <property type="protein sequence ID" value="KAK9717877.1"/>
    <property type="molecule type" value="Genomic_DNA"/>
</dbReference>
<dbReference type="Gene3D" id="1.25.40.20">
    <property type="entry name" value="Ankyrin repeat-containing domain"/>
    <property type="match status" value="1"/>
</dbReference>
<dbReference type="SUPFAM" id="SSF52540">
    <property type="entry name" value="P-loop containing nucleoside triphosphate hydrolases"/>
    <property type="match status" value="1"/>
</dbReference>
<evidence type="ECO:0000256" key="2">
    <source>
        <dbReference type="SAM" id="Coils"/>
    </source>
</evidence>
<keyword evidence="5" id="KW-1185">Reference proteome</keyword>
<accession>A0AAW1KI52</accession>
<dbReference type="Gene3D" id="3.40.50.300">
    <property type="entry name" value="P-loop containing nucleotide triphosphate hydrolases"/>
    <property type="match status" value="1"/>
</dbReference>
<sequence>MSVVPAGPILDEFYSILLNREFHAASEHLPNLDIETTDSNGKTYLMRACLDNEVDVFSWLIQNGANIDVEDNTRRNLLFMAIESRSLDIVQWLTNNKWLLYTTYKGETALHVAVYNSEIEIVKILVRGGLDPEIQNRDRKNGFDVAHAQDDKTILQWLLLQRSFQILDQVWYEGGKVARLKSLCKKYGYNYLNVTFPDRELTIAQYAAKTQQIRVLKWLKSKNILVNETLLSYMTNEPKETYNLLLVGETGVGKSTFVNAFANYLIFETLEQAKESKTMYSLIPSNFTLTDVNLEEHLIKFGTDSNESEVPGASATQAARSYVFEIGNVRIRLIDTPGIGDTRGIGKDEENFDQVLTVIGELKNIHGICILLKPNNARLDVLFEYCFKELLSRLQKDASQNIMFVFTNSRSTSYRPGDTITPLKSILKEILSKPPHIKIPFDKENVFCMDNEAFRFLIAKQMSIKLQDNELKNFTKSWTTSAKASVNLLGYIKSLQPHNIQETISLNEARRLILRLSIPLAEIAELIENNIQRNNRYNEILSKGSKSIDELKKYLMVPRIGLHIIALDYPMTICTNQKCVETIQIEDTTKKNYKQICHEKCSLSGVQKEVIGDLRLMNCGAMTNEHNATICKHVSCGHSFGEHMHIYYKTEPYNYETENENVARKIQENTIGMQDIKNKISKLNERNGEYRNEMEIIQKSMAKFAHFLKNNAITPYNDTHQKYIEYLIDRESKMENGGDRRRIANFERLLTTYENHKNALDTQLAKKQQFEPNQKSVVSAIRHTIGCSSGI</sequence>
<feature type="coiled-coil region" evidence="2">
    <location>
        <begin position="673"/>
        <end position="700"/>
    </location>
</feature>
<keyword evidence="2" id="KW-0175">Coiled coil</keyword>
<evidence type="ECO:0000313" key="4">
    <source>
        <dbReference type="EMBL" id="KAK9717877.1"/>
    </source>
</evidence>
<dbReference type="Proteomes" id="UP001458880">
    <property type="component" value="Unassembled WGS sequence"/>
</dbReference>
<dbReference type="PROSITE" id="PS50088">
    <property type="entry name" value="ANK_REPEAT"/>
    <property type="match status" value="2"/>
</dbReference>
<dbReference type="PANTHER" id="PTHR32046:SF11">
    <property type="entry name" value="IMMUNE-ASSOCIATED NUCLEOTIDE-BINDING PROTEIN 10-LIKE"/>
    <property type="match status" value="1"/>
</dbReference>
<dbReference type="InterPro" id="IPR036770">
    <property type="entry name" value="Ankyrin_rpt-contain_sf"/>
</dbReference>
<organism evidence="4 5">
    <name type="scientific">Popillia japonica</name>
    <name type="common">Japanese beetle</name>
    <dbReference type="NCBI Taxonomy" id="7064"/>
    <lineage>
        <taxon>Eukaryota</taxon>
        <taxon>Metazoa</taxon>
        <taxon>Ecdysozoa</taxon>
        <taxon>Arthropoda</taxon>
        <taxon>Hexapoda</taxon>
        <taxon>Insecta</taxon>
        <taxon>Pterygota</taxon>
        <taxon>Neoptera</taxon>
        <taxon>Endopterygota</taxon>
        <taxon>Coleoptera</taxon>
        <taxon>Polyphaga</taxon>
        <taxon>Scarabaeiformia</taxon>
        <taxon>Scarabaeidae</taxon>
        <taxon>Rutelinae</taxon>
        <taxon>Popillia</taxon>
    </lineage>
</organism>
<dbReference type="Pfam" id="PF26633">
    <property type="entry name" value="DUF8206"/>
    <property type="match status" value="1"/>
</dbReference>
<dbReference type="SMART" id="SM00248">
    <property type="entry name" value="ANK"/>
    <property type="match status" value="4"/>
</dbReference>
<gene>
    <name evidence="4" type="ORF">QE152_g23506</name>
</gene>
<feature type="domain" description="DUF8206" evidence="3">
    <location>
        <begin position="567"/>
        <end position="649"/>
    </location>
</feature>
<dbReference type="SUPFAM" id="SSF48403">
    <property type="entry name" value="Ankyrin repeat"/>
    <property type="match status" value="1"/>
</dbReference>
<dbReference type="Pfam" id="PF12796">
    <property type="entry name" value="Ank_2"/>
    <property type="match status" value="1"/>
</dbReference>
<protein>
    <submittedName>
        <fullName evidence="4">Ankyrin repeats (3 copies)</fullName>
    </submittedName>
</protein>